<evidence type="ECO:0000313" key="4">
    <source>
        <dbReference type="Proteomes" id="UP000887013"/>
    </source>
</evidence>
<comment type="caution">
    <text evidence="3">The sequence shown here is derived from an EMBL/GenBank/DDBJ whole genome shotgun (WGS) entry which is preliminary data.</text>
</comment>
<sequence>MQPRMLVTFDENLQPLPVPVRVGQAVDVVGQAGKPKTITGFQTHTTPVLLAYGERAELATEEYLPLTPILEGFVILRKNPNYTAA</sequence>
<dbReference type="GO" id="GO:0034515">
    <property type="term" value="C:proteasome storage granule"/>
    <property type="evidence" value="ECO:0007669"/>
    <property type="project" value="TreeGrafter"/>
</dbReference>
<feature type="domain" description="26S proteasome non-ATPase regulatory subunit RPN1 C-terminal" evidence="2">
    <location>
        <begin position="29"/>
        <end position="82"/>
    </location>
</feature>
<dbReference type="GO" id="GO:0008540">
    <property type="term" value="C:proteasome regulatory particle, base subcomplex"/>
    <property type="evidence" value="ECO:0007669"/>
    <property type="project" value="TreeGrafter"/>
</dbReference>
<proteinExistence type="predicted"/>
<keyword evidence="4" id="KW-1185">Reference proteome</keyword>
<accession>A0A8X6QUJ9</accession>
<dbReference type="GO" id="GO:0043161">
    <property type="term" value="P:proteasome-mediated ubiquitin-dependent protein catabolic process"/>
    <property type="evidence" value="ECO:0007669"/>
    <property type="project" value="TreeGrafter"/>
</dbReference>
<evidence type="ECO:0000256" key="1">
    <source>
        <dbReference type="ARBA" id="ARBA00022737"/>
    </source>
</evidence>
<reference evidence="3" key="1">
    <citation type="submission" date="2020-08" db="EMBL/GenBank/DDBJ databases">
        <title>Multicomponent nature underlies the extraordinary mechanical properties of spider dragline silk.</title>
        <authorList>
            <person name="Kono N."/>
            <person name="Nakamura H."/>
            <person name="Mori M."/>
            <person name="Yoshida Y."/>
            <person name="Ohtoshi R."/>
            <person name="Malay A.D."/>
            <person name="Moran D.A.P."/>
            <person name="Tomita M."/>
            <person name="Numata K."/>
            <person name="Arakawa K."/>
        </authorList>
    </citation>
    <scope>NUCLEOTIDE SEQUENCE</scope>
</reference>
<dbReference type="InterPro" id="IPR041433">
    <property type="entry name" value="RPN1_C"/>
</dbReference>
<dbReference type="GO" id="GO:0005634">
    <property type="term" value="C:nucleus"/>
    <property type="evidence" value="ECO:0007669"/>
    <property type="project" value="TreeGrafter"/>
</dbReference>
<keyword evidence="1" id="KW-0677">Repeat</keyword>
<dbReference type="Proteomes" id="UP000887013">
    <property type="component" value="Unassembled WGS sequence"/>
</dbReference>
<dbReference type="AlphaFoldDB" id="A0A8X6QUJ9"/>
<dbReference type="OrthoDB" id="10252509at2759"/>
<dbReference type="PANTHER" id="PTHR10943">
    <property type="entry name" value="26S PROTEASOME NON-ATPASE REGULATORY SUBUNIT"/>
    <property type="match status" value="1"/>
</dbReference>
<evidence type="ECO:0000313" key="3">
    <source>
        <dbReference type="EMBL" id="GFU32598.1"/>
    </source>
</evidence>
<name>A0A8X6QUJ9_NEPPI</name>
<dbReference type="EMBL" id="BMAW01033943">
    <property type="protein sequence ID" value="GFU32598.1"/>
    <property type="molecule type" value="Genomic_DNA"/>
</dbReference>
<organism evidence="3 4">
    <name type="scientific">Nephila pilipes</name>
    <name type="common">Giant wood spider</name>
    <name type="synonym">Nephila maculata</name>
    <dbReference type="NCBI Taxonomy" id="299642"/>
    <lineage>
        <taxon>Eukaryota</taxon>
        <taxon>Metazoa</taxon>
        <taxon>Ecdysozoa</taxon>
        <taxon>Arthropoda</taxon>
        <taxon>Chelicerata</taxon>
        <taxon>Arachnida</taxon>
        <taxon>Araneae</taxon>
        <taxon>Araneomorphae</taxon>
        <taxon>Entelegynae</taxon>
        <taxon>Araneoidea</taxon>
        <taxon>Nephilidae</taxon>
        <taxon>Nephila</taxon>
    </lineage>
</organism>
<dbReference type="Pfam" id="PF18051">
    <property type="entry name" value="RPN1_C"/>
    <property type="match status" value="1"/>
</dbReference>
<protein>
    <submittedName>
        <fullName evidence="3">26S proteasome non-ATPase regulatory subunit 2</fullName>
    </submittedName>
</protein>
<evidence type="ECO:0000259" key="2">
    <source>
        <dbReference type="Pfam" id="PF18051"/>
    </source>
</evidence>
<dbReference type="PANTHER" id="PTHR10943:SF1">
    <property type="entry name" value="26S PROTEASOME NON-ATPASE REGULATORY SUBUNIT 2"/>
    <property type="match status" value="1"/>
</dbReference>
<gene>
    <name evidence="3" type="primary">PSMD2</name>
    <name evidence="3" type="ORF">NPIL_630931</name>
</gene>
<keyword evidence="3" id="KW-0647">Proteasome</keyword>